<name>A0AAN6VUF2_9PEZI</name>
<sequence>MAGINTRLLILSDTHADDGQLRLSADVAIHCGDLTEESKLCEFVASIRLLKGIRAPLKLAIAGNHDFTLDTPLFRRKIAEAVPALDPDLVKKEFGEYGEARQLLAAAGIVLLGEGRHQFTLDNGALLTVYASPYTPSPHAEMGFQFKPKDGHNFEIGPGVDVAITHGPPRGVLDMTDSKERGGCEELFAEVARARPRLHCFGHIHEGWGAKSVAWRGREATASPSHFTDIDNGRSATLDTLASFKPGKWDTPELATEKKARLERYTAQGYCSARSGPLHPKEDAAAQTLFVNAAIQSLEEEGPSQLPWLVEMELPQRPAKRRRQSA</sequence>
<dbReference type="Pfam" id="PF00149">
    <property type="entry name" value="Metallophos"/>
    <property type="match status" value="1"/>
</dbReference>
<dbReference type="PANTHER" id="PTHR12905">
    <property type="entry name" value="METALLOPHOSPHOESTERASE"/>
    <property type="match status" value="1"/>
</dbReference>
<dbReference type="InterPro" id="IPR051693">
    <property type="entry name" value="UPF0046_metallophosphoest"/>
</dbReference>
<proteinExistence type="predicted"/>
<reference evidence="2" key="1">
    <citation type="journal article" date="2023" name="Mol. Phylogenet. Evol.">
        <title>Genome-scale phylogeny and comparative genomics of the fungal order Sordariales.</title>
        <authorList>
            <person name="Hensen N."/>
            <person name="Bonometti L."/>
            <person name="Westerberg I."/>
            <person name="Brannstrom I.O."/>
            <person name="Guillou S."/>
            <person name="Cros-Aarteil S."/>
            <person name="Calhoun S."/>
            <person name="Haridas S."/>
            <person name="Kuo A."/>
            <person name="Mondo S."/>
            <person name="Pangilinan J."/>
            <person name="Riley R."/>
            <person name="LaButti K."/>
            <person name="Andreopoulos B."/>
            <person name="Lipzen A."/>
            <person name="Chen C."/>
            <person name="Yan M."/>
            <person name="Daum C."/>
            <person name="Ng V."/>
            <person name="Clum A."/>
            <person name="Steindorff A."/>
            <person name="Ohm R.A."/>
            <person name="Martin F."/>
            <person name="Silar P."/>
            <person name="Natvig D.O."/>
            <person name="Lalanne C."/>
            <person name="Gautier V."/>
            <person name="Ament-Velasquez S.L."/>
            <person name="Kruys A."/>
            <person name="Hutchinson M.I."/>
            <person name="Powell A.J."/>
            <person name="Barry K."/>
            <person name="Miller A.N."/>
            <person name="Grigoriev I.V."/>
            <person name="Debuchy R."/>
            <person name="Gladieux P."/>
            <person name="Hiltunen Thoren M."/>
            <person name="Johannesson H."/>
        </authorList>
    </citation>
    <scope>NUCLEOTIDE SEQUENCE</scope>
    <source>
        <strain evidence="2">CBS 538.74</strain>
    </source>
</reference>
<keyword evidence="3" id="KW-1185">Reference proteome</keyword>
<dbReference type="SUPFAM" id="SSF56300">
    <property type="entry name" value="Metallo-dependent phosphatases"/>
    <property type="match status" value="1"/>
</dbReference>
<dbReference type="EMBL" id="MU856843">
    <property type="protein sequence ID" value="KAK4158008.1"/>
    <property type="molecule type" value="Genomic_DNA"/>
</dbReference>
<dbReference type="AlphaFoldDB" id="A0AAN6VUF2"/>
<evidence type="ECO:0000313" key="2">
    <source>
        <dbReference type="EMBL" id="KAK4158008.1"/>
    </source>
</evidence>
<dbReference type="Gene3D" id="3.60.21.10">
    <property type="match status" value="1"/>
</dbReference>
<evidence type="ECO:0000313" key="3">
    <source>
        <dbReference type="Proteomes" id="UP001302745"/>
    </source>
</evidence>
<dbReference type="GO" id="GO:0016787">
    <property type="term" value="F:hydrolase activity"/>
    <property type="evidence" value="ECO:0007669"/>
    <property type="project" value="InterPro"/>
</dbReference>
<gene>
    <name evidence="2" type="ORF">C8A00DRAFT_39715</name>
</gene>
<dbReference type="PANTHER" id="PTHR12905:SF0">
    <property type="entry name" value="CALCINEURIN-LIKE PHOSPHOESTERASE DOMAIN-CONTAINING PROTEIN"/>
    <property type="match status" value="1"/>
</dbReference>
<dbReference type="InterPro" id="IPR004843">
    <property type="entry name" value="Calcineurin-like_PHP"/>
</dbReference>
<dbReference type="InterPro" id="IPR029052">
    <property type="entry name" value="Metallo-depent_PP-like"/>
</dbReference>
<reference evidence="2" key="2">
    <citation type="submission" date="2023-05" db="EMBL/GenBank/DDBJ databases">
        <authorList>
            <consortium name="Lawrence Berkeley National Laboratory"/>
            <person name="Steindorff A."/>
            <person name="Hensen N."/>
            <person name="Bonometti L."/>
            <person name="Westerberg I."/>
            <person name="Brannstrom I.O."/>
            <person name="Guillou S."/>
            <person name="Cros-Aarteil S."/>
            <person name="Calhoun S."/>
            <person name="Haridas S."/>
            <person name="Kuo A."/>
            <person name="Mondo S."/>
            <person name="Pangilinan J."/>
            <person name="Riley R."/>
            <person name="Labutti K."/>
            <person name="Andreopoulos B."/>
            <person name="Lipzen A."/>
            <person name="Chen C."/>
            <person name="Yanf M."/>
            <person name="Daum C."/>
            <person name="Ng V."/>
            <person name="Clum A."/>
            <person name="Ohm R."/>
            <person name="Martin F."/>
            <person name="Silar P."/>
            <person name="Natvig D."/>
            <person name="Lalanne C."/>
            <person name="Gautier V."/>
            <person name="Ament-Velasquez S.L."/>
            <person name="Kruys A."/>
            <person name="Hutchinson M.I."/>
            <person name="Powell A.J."/>
            <person name="Barry K."/>
            <person name="Miller A.N."/>
            <person name="Grigoriev I.V."/>
            <person name="Debuchy R."/>
            <person name="Gladieux P."/>
            <person name="Thoren M.H."/>
            <person name="Johannesson H."/>
        </authorList>
    </citation>
    <scope>NUCLEOTIDE SEQUENCE</scope>
    <source>
        <strain evidence="2">CBS 538.74</strain>
    </source>
</reference>
<protein>
    <submittedName>
        <fullName evidence="2">Metallo-dependent phosphatase-like protein</fullName>
    </submittedName>
</protein>
<dbReference type="CDD" id="cd07379">
    <property type="entry name" value="MPP_239FB"/>
    <property type="match status" value="1"/>
</dbReference>
<organism evidence="2 3">
    <name type="scientific">Chaetomidium leptoderma</name>
    <dbReference type="NCBI Taxonomy" id="669021"/>
    <lineage>
        <taxon>Eukaryota</taxon>
        <taxon>Fungi</taxon>
        <taxon>Dikarya</taxon>
        <taxon>Ascomycota</taxon>
        <taxon>Pezizomycotina</taxon>
        <taxon>Sordariomycetes</taxon>
        <taxon>Sordariomycetidae</taxon>
        <taxon>Sordariales</taxon>
        <taxon>Chaetomiaceae</taxon>
        <taxon>Chaetomidium</taxon>
    </lineage>
</organism>
<evidence type="ECO:0000259" key="1">
    <source>
        <dbReference type="Pfam" id="PF00149"/>
    </source>
</evidence>
<dbReference type="Proteomes" id="UP001302745">
    <property type="component" value="Unassembled WGS sequence"/>
</dbReference>
<comment type="caution">
    <text evidence="2">The sequence shown here is derived from an EMBL/GenBank/DDBJ whole genome shotgun (WGS) entry which is preliminary data.</text>
</comment>
<feature type="domain" description="Calcineurin-like phosphoesterase" evidence="1">
    <location>
        <begin position="7"/>
        <end position="206"/>
    </location>
</feature>
<accession>A0AAN6VUF2</accession>